<dbReference type="InterPro" id="IPR012406">
    <property type="entry name" value="UreE"/>
</dbReference>
<dbReference type="OrthoDB" id="3394858at2"/>
<dbReference type="GO" id="GO:0016151">
    <property type="term" value="F:nickel cation binding"/>
    <property type="evidence" value="ECO:0007669"/>
    <property type="project" value="InterPro"/>
</dbReference>
<dbReference type="GO" id="GO:0006457">
    <property type="term" value="P:protein folding"/>
    <property type="evidence" value="ECO:0007669"/>
    <property type="project" value="InterPro"/>
</dbReference>
<proteinExistence type="predicted"/>
<evidence type="ECO:0000256" key="2">
    <source>
        <dbReference type="ARBA" id="ARBA00022596"/>
    </source>
</evidence>
<dbReference type="SMART" id="SM00988">
    <property type="entry name" value="UreE_N"/>
    <property type="match status" value="1"/>
</dbReference>
<dbReference type="InterPro" id="IPR036118">
    <property type="entry name" value="UreE_N_sf"/>
</dbReference>
<dbReference type="AlphaFoldDB" id="A0A239LGD6"/>
<dbReference type="RefSeq" id="WP_089249696.1">
    <property type="nucleotide sequence ID" value="NZ_FZOW01000013.1"/>
</dbReference>
<dbReference type="EMBL" id="FZOW01000013">
    <property type="protein sequence ID" value="SNT29686.1"/>
    <property type="molecule type" value="Genomic_DNA"/>
</dbReference>
<evidence type="ECO:0000313" key="6">
    <source>
        <dbReference type="Proteomes" id="UP000198327"/>
    </source>
</evidence>
<organism evidence="5 6">
    <name type="scientific">Rhodococcoides kyotonense</name>
    <dbReference type="NCBI Taxonomy" id="398843"/>
    <lineage>
        <taxon>Bacteria</taxon>
        <taxon>Bacillati</taxon>
        <taxon>Actinomycetota</taxon>
        <taxon>Actinomycetes</taxon>
        <taxon>Mycobacteriales</taxon>
        <taxon>Nocardiaceae</taxon>
        <taxon>Rhodococcoides</taxon>
    </lineage>
</organism>
<keyword evidence="3" id="KW-0143">Chaperone</keyword>
<dbReference type="SUPFAM" id="SSF69287">
    <property type="entry name" value="Urease metallochaperone UreE, N-terminal domain"/>
    <property type="match status" value="1"/>
</dbReference>
<reference evidence="6" key="1">
    <citation type="submission" date="2017-06" db="EMBL/GenBank/DDBJ databases">
        <authorList>
            <person name="Varghese N."/>
            <person name="Submissions S."/>
        </authorList>
    </citation>
    <scope>NUCLEOTIDE SEQUENCE [LARGE SCALE GENOMIC DNA]</scope>
    <source>
        <strain evidence="6">JCM 23211</strain>
    </source>
</reference>
<evidence type="ECO:0000259" key="4">
    <source>
        <dbReference type="SMART" id="SM00988"/>
    </source>
</evidence>
<dbReference type="Pfam" id="PF02814">
    <property type="entry name" value="UreE_N"/>
    <property type="match status" value="1"/>
</dbReference>
<evidence type="ECO:0000256" key="3">
    <source>
        <dbReference type="ARBA" id="ARBA00023186"/>
    </source>
</evidence>
<feature type="domain" description="UreE urease accessory N-terminal" evidence="4">
    <location>
        <begin position="6"/>
        <end position="69"/>
    </location>
</feature>
<keyword evidence="1" id="KW-0963">Cytoplasm</keyword>
<gene>
    <name evidence="5" type="ORF">SAMN05421642_11351</name>
</gene>
<sequence>METTEILGSRTDERYRGRVVDPVRIPWGDAKKHRQLVRTAADRELALQLPRGSFLAADTVLWDDGETIVAVERPAEDAIVVEFADNVGTDAVRRALLLGYLLGNQHAPLDVTVDRVATPLMTGPETAEATLRALHVTGQVSQVALALNGWSNTSADHHHGHSHD</sequence>
<dbReference type="Gene3D" id="2.60.260.20">
    <property type="entry name" value="Urease metallochaperone UreE, N-terminal domain"/>
    <property type="match status" value="1"/>
</dbReference>
<accession>A0A239LGD6</accession>
<dbReference type="InterPro" id="IPR004029">
    <property type="entry name" value="UreE_N"/>
</dbReference>
<keyword evidence="6" id="KW-1185">Reference proteome</keyword>
<dbReference type="PIRSF" id="PIRSF036402">
    <property type="entry name" value="Ureas_acces_UreE"/>
    <property type="match status" value="1"/>
</dbReference>
<dbReference type="GO" id="GO:0005737">
    <property type="term" value="C:cytoplasm"/>
    <property type="evidence" value="ECO:0007669"/>
    <property type="project" value="InterPro"/>
</dbReference>
<protein>
    <submittedName>
        <fullName evidence="5">Urease accessory protein</fullName>
    </submittedName>
</protein>
<evidence type="ECO:0000313" key="5">
    <source>
        <dbReference type="EMBL" id="SNT29686.1"/>
    </source>
</evidence>
<name>A0A239LGD6_9NOCA</name>
<dbReference type="Proteomes" id="UP000198327">
    <property type="component" value="Unassembled WGS sequence"/>
</dbReference>
<keyword evidence="2" id="KW-0533">Nickel</keyword>
<evidence type="ECO:0000256" key="1">
    <source>
        <dbReference type="ARBA" id="ARBA00022490"/>
    </source>
</evidence>